<reference evidence="2 3" key="1">
    <citation type="submission" date="2016-10" db="EMBL/GenBank/DDBJ databases">
        <authorList>
            <person name="de Groot N.N."/>
        </authorList>
    </citation>
    <scope>NUCLEOTIDE SEQUENCE [LARGE SCALE GENOMIC DNA]</scope>
    <source>
        <strain evidence="2 3">CGMCC 1.8894</strain>
    </source>
</reference>
<accession>A0A1H2XIW1</accession>
<dbReference type="InterPro" id="IPR017592">
    <property type="entry name" value="Pilus_assmbl_Flp-typ_CpaB"/>
</dbReference>
<dbReference type="NCBIfam" id="TIGR03177">
    <property type="entry name" value="pilus_cpaB"/>
    <property type="match status" value="1"/>
</dbReference>
<protein>
    <submittedName>
        <fullName evidence="2">Pilus assembly protein CpaB</fullName>
    </submittedName>
</protein>
<name>A0A1H2XIW1_9RHOB</name>
<dbReference type="Pfam" id="PF16976">
    <property type="entry name" value="RcpC"/>
    <property type="match status" value="1"/>
</dbReference>
<dbReference type="STRING" id="564137.SAMN04488238_104215"/>
<dbReference type="CDD" id="cd11614">
    <property type="entry name" value="SAF_CpaB_FlgA_like"/>
    <property type="match status" value="1"/>
</dbReference>
<keyword evidence="3" id="KW-1185">Reference proteome</keyword>
<dbReference type="SMART" id="SM00858">
    <property type="entry name" value="SAF"/>
    <property type="match status" value="1"/>
</dbReference>
<proteinExistence type="predicted"/>
<dbReference type="InterPro" id="IPR013974">
    <property type="entry name" value="SAF"/>
</dbReference>
<organism evidence="2 3">
    <name type="scientific">Roseicitreum antarcticum</name>
    <dbReference type="NCBI Taxonomy" id="564137"/>
    <lineage>
        <taxon>Bacteria</taxon>
        <taxon>Pseudomonadati</taxon>
        <taxon>Pseudomonadota</taxon>
        <taxon>Alphaproteobacteria</taxon>
        <taxon>Rhodobacterales</taxon>
        <taxon>Paracoccaceae</taxon>
        <taxon>Roseicitreum</taxon>
    </lineage>
</organism>
<dbReference type="EMBL" id="FNOM01000004">
    <property type="protein sequence ID" value="SDW92792.1"/>
    <property type="molecule type" value="Genomic_DNA"/>
</dbReference>
<feature type="domain" description="SAF" evidence="1">
    <location>
        <begin position="48"/>
        <end position="115"/>
    </location>
</feature>
<evidence type="ECO:0000259" key="1">
    <source>
        <dbReference type="SMART" id="SM00858"/>
    </source>
</evidence>
<gene>
    <name evidence="2" type="ORF">SAMN04488238_104215</name>
</gene>
<dbReference type="RefSeq" id="WP_092887689.1">
    <property type="nucleotide sequence ID" value="NZ_CP061498.1"/>
</dbReference>
<dbReference type="OrthoDB" id="163768at2"/>
<evidence type="ECO:0000313" key="3">
    <source>
        <dbReference type="Proteomes" id="UP000198539"/>
    </source>
</evidence>
<dbReference type="AlphaFoldDB" id="A0A1H2XIW1"/>
<dbReference type="Proteomes" id="UP000198539">
    <property type="component" value="Unassembled WGS sequence"/>
</dbReference>
<sequence>MRLIFSLIVLIGVGLAGAAVYVAQSLISATNAELAAARAQALPPVEMVNVLVAGRPMRYGEPLAMEDVLVAPWPVNALPEGVYTDPDALFVPGAGARVILRAMEQNEPILPVKVSAPGADAGITSVLSRGMRAFTIAVNVNTGVGGFLQPGDFVDVFWTGRSQNSAEITRLIQSQLKLIAVDQSADQDSRATRAAIARNVTIEATPQQVAALAQAQSTGQLSLALVGLDDDTAVGQIEMDQNQLLGVERAEIQTVEAPQVCSVRTRRGGEVVQIEIPCTN</sequence>
<evidence type="ECO:0000313" key="2">
    <source>
        <dbReference type="EMBL" id="SDW92792.1"/>
    </source>
</evidence>
<dbReference type="InterPro" id="IPR031571">
    <property type="entry name" value="RcpC_dom"/>
</dbReference>